<keyword evidence="2" id="KW-1185">Reference proteome</keyword>
<sequence>MQYPEFKQYSGISYIYLNLINNINFYTQRIQNQRIRYYQKEQEKSAGQQICLMKFQEYNLFSRINLEN</sequence>
<protein>
    <submittedName>
        <fullName evidence="1">Uncharacterized protein</fullName>
    </submittedName>
</protein>
<dbReference type="AlphaFoldDB" id="A0A8S1QFA3"/>
<accession>A0A8S1QFA3</accession>
<evidence type="ECO:0000313" key="2">
    <source>
        <dbReference type="Proteomes" id="UP000688137"/>
    </source>
</evidence>
<dbReference type="EMBL" id="CAJJDM010000165">
    <property type="protein sequence ID" value="CAD8114629.1"/>
    <property type="molecule type" value="Genomic_DNA"/>
</dbReference>
<reference evidence="1" key="1">
    <citation type="submission" date="2021-01" db="EMBL/GenBank/DDBJ databases">
        <authorList>
            <consortium name="Genoscope - CEA"/>
            <person name="William W."/>
        </authorList>
    </citation>
    <scope>NUCLEOTIDE SEQUENCE</scope>
</reference>
<name>A0A8S1QFA3_PARPR</name>
<comment type="caution">
    <text evidence="1">The sequence shown here is derived from an EMBL/GenBank/DDBJ whole genome shotgun (WGS) entry which is preliminary data.</text>
</comment>
<gene>
    <name evidence="1" type="ORF">PPRIM_AZ9-3.1.T1600107</name>
</gene>
<organism evidence="1 2">
    <name type="scientific">Paramecium primaurelia</name>
    <dbReference type="NCBI Taxonomy" id="5886"/>
    <lineage>
        <taxon>Eukaryota</taxon>
        <taxon>Sar</taxon>
        <taxon>Alveolata</taxon>
        <taxon>Ciliophora</taxon>
        <taxon>Intramacronucleata</taxon>
        <taxon>Oligohymenophorea</taxon>
        <taxon>Peniculida</taxon>
        <taxon>Parameciidae</taxon>
        <taxon>Paramecium</taxon>
    </lineage>
</organism>
<evidence type="ECO:0000313" key="1">
    <source>
        <dbReference type="EMBL" id="CAD8114629.1"/>
    </source>
</evidence>
<proteinExistence type="predicted"/>
<dbReference type="Proteomes" id="UP000688137">
    <property type="component" value="Unassembled WGS sequence"/>
</dbReference>